<organism evidence="7 8">
    <name type="scientific">Williamsoniiplasma luminosum</name>
    <dbReference type="NCBI Taxonomy" id="214888"/>
    <lineage>
        <taxon>Bacteria</taxon>
        <taxon>Bacillati</taxon>
        <taxon>Mycoplasmatota</taxon>
        <taxon>Mollicutes</taxon>
        <taxon>Entomoplasmatales</taxon>
        <taxon>Williamsoniiplasma</taxon>
    </lineage>
</organism>
<dbReference type="PANTHER" id="PTHR34478">
    <property type="entry name" value="PROTEIN LEMA"/>
    <property type="match status" value="1"/>
</dbReference>
<sequence>MANKLDELQGPTQPEGVDINVIHKQIPIEVGQGSRTFEIVLWCLLIIPGLIFWIMKNSASNYLRRLEQKIQGSASEVDNYLEQRVQVLQNASAIVNKAIDLDKSTMITIAKYRSGKAGDDNLRNEISSEIEQVSKKINIAFESYPDLKAHSTLRDAMQKNDYLQREITAARTNYNDYVSRWNQDIQVWPTKMIVAAKAGYTTRIPFTASVETKAKARDVFF</sequence>
<dbReference type="Proteomes" id="UP000232063">
    <property type="component" value="Chromosome"/>
</dbReference>
<dbReference type="EMBL" id="CP024963">
    <property type="protein sequence ID" value="ATZ16913.1"/>
    <property type="molecule type" value="Genomic_DNA"/>
</dbReference>
<dbReference type="Pfam" id="PF04011">
    <property type="entry name" value="LemA"/>
    <property type="match status" value="1"/>
</dbReference>
<reference evidence="7 8" key="1">
    <citation type="submission" date="2017-11" db="EMBL/GenBank/DDBJ databases">
        <title>Genome sequence of Entomoplasma luminosum PIMN-1 (ATCC 49195).</title>
        <authorList>
            <person name="Lo W.-S."/>
            <person name="Gasparich G.E."/>
            <person name="Kuo C.-H."/>
        </authorList>
    </citation>
    <scope>NUCLEOTIDE SEQUENCE [LARGE SCALE GENOMIC DNA]</scope>
    <source>
        <strain evidence="7 8">PIMN-1</strain>
    </source>
</reference>
<keyword evidence="8" id="KW-1185">Reference proteome</keyword>
<evidence type="ECO:0000256" key="6">
    <source>
        <dbReference type="SAM" id="Phobius"/>
    </source>
</evidence>
<dbReference type="AlphaFoldDB" id="A0A2K8NWA3"/>
<evidence type="ECO:0000256" key="1">
    <source>
        <dbReference type="ARBA" id="ARBA00004167"/>
    </source>
</evidence>
<keyword evidence="3 6" id="KW-0812">Transmembrane</keyword>
<dbReference type="KEGG" id="elj:ELUMI_v1c01880"/>
<comment type="similarity">
    <text evidence="2">Belongs to the LemA family.</text>
</comment>
<dbReference type="Gene3D" id="1.20.1440.20">
    <property type="entry name" value="LemA-like domain"/>
    <property type="match status" value="1"/>
</dbReference>
<evidence type="ECO:0000256" key="5">
    <source>
        <dbReference type="ARBA" id="ARBA00023136"/>
    </source>
</evidence>
<keyword evidence="5 6" id="KW-0472">Membrane</keyword>
<evidence type="ECO:0000256" key="3">
    <source>
        <dbReference type="ARBA" id="ARBA00022692"/>
    </source>
</evidence>
<protein>
    <submittedName>
        <fullName evidence="7">LemA family protein</fullName>
    </submittedName>
</protein>
<proteinExistence type="inferred from homology"/>
<comment type="subcellular location">
    <subcellularLocation>
        <location evidence="1">Membrane</location>
        <topology evidence="1">Single-pass membrane protein</topology>
    </subcellularLocation>
</comment>
<name>A0A2K8NWA3_9MOLU</name>
<dbReference type="GO" id="GO:0016020">
    <property type="term" value="C:membrane"/>
    <property type="evidence" value="ECO:0007669"/>
    <property type="project" value="UniProtKB-SubCell"/>
</dbReference>
<dbReference type="InterPro" id="IPR023353">
    <property type="entry name" value="LemA-like_dom_sf"/>
</dbReference>
<dbReference type="OrthoDB" id="384498at2"/>
<evidence type="ECO:0000313" key="7">
    <source>
        <dbReference type="EMBL" id="ATZ16913.1"/>
    </source>
</evidence>
<dbReference type="InterPro" id="IPR007156">
    <property type="entry name" value="MamQ_LemA"/>
</dbReference>
<feature type="transmembrane region" description="Helical" evidence="6">
    <location>
        <begin position="39"/>
        <end position="55"/>
    </location>
</feature>
<evidence type="ECO:0000313" key="8">
    <source>
        <dbReference type="Proteomes" id="UP000232063"/>
    </source>
</evidence>
<keyword evidence="4 6" id="KW-1133">Transmembrane helix</keyword>
<evidence type="ECO:0000256" key="4">
    <source>
        <dbReference type="ARBA" id="ARBA00022989"/>
    </source>
</evidence>
<evidence type="ECO:0000256" key="2">
    <source>
        <dbReference type="ARBA" id="ARBA00008854"/>
    </source>
</evidence>
<gene>
    <name evidence="7" type="ORF">ELUMI_v1c01880</name>
</gene>
<dbReference type="SUPFAM" id="SSF140478">
    <property type="entry name" value="LemA-like"/>
    <property type="match status" value="1"/>
</dbReference>
<dbReference type="PANTHER" id="PTHR34478:SF2">
    <property type="entry name" value="MEMBRANE PROTEIN"/>
    <property type="match status" value="1"/>
</dbReference>
<accession>A0A2K8NWA3</accession>
<dbReference type="RefSeq" id="WP_025734274.1">
    <property type="nucleotide sequence ID" value="NZ_CP024963.1"/>
</dbReference>